<protein>
    <submittedName>
        <fullName evidence="1">Gamma-glutamyltranspeptidase protein</fullName>
    </submittedName>
</protein>
<dbReference type="PRINTS" id="PR01210">
    <property type="entry name" value="GGTRANSPTASE"/>
</dbReference>
<dbReference type="PANTHER" id="PTHR43881:SF1">
    <property type="entry name" value="GAMMA-GLUTAMYLTRANSPEPTIDASE (AFU_ORTHOLOGUE AFUA_4G13580)"/>
    <property type="match status" value="1"/>
</dbReference>
<dbReference type="InterPro" id="IPR052896">
    <property type="entry name" value="GGT-like_enzyme"/>
</dbReference>
<proteinExistence type="predicted"/>
<reference evidence="1 2" key="1">
    <citation type="journal article" date="2011" name="J. Bacteriol.">
        <title>Complete genome sequence of the plant pathogen Ralstonia solanacearum strain Po82.</title>
        <authorList>
            <person name="Xu J."/>
            <person name="Zheng H.J."/>
            <person name="Liu L."/>
            <person name="Pan Z.C."/>
            <person name="Prior P."/>
            <person name="Tang B."/>
            <person name="Xu J.S."/>
            <person name="Zhang H."/>
            <person name="Tian Q."/>
            <person name="Zhang L.Q."/>
            <person name="Feng J."/>
        </authorList>
    </citation>
    <scope>NUCLEOTIDE SEQUENCE [LARGE SCALE GENOMIC DNA]</scope>
    <source>
        <strain evidence="1 2">Po82</strain>
    </source>
</reference>
<organism evidence="1 2">
    <name type="scientific">Ralstonia solanacearum (strain Po82)</name>
    <dbReference type="NCBI Taxonomy" id="1031711"/>
    <lineage>
        <taxon>Bacteria</taxon>
        <taxon>Pseudomonadati</taxon>
        <taxon>Pseudomonadota</taxon>
        <taxon>Betaproteobacteria</taxon>
        <taxon>Burkholderiales</taxon>
        <taxon>Burkholderiaceae</taxon>
        <taxon>Ralstonia</taxon>
        <taxon>Ralstonia solanacearum species complex</taxon>
    </lineage>
</organism>
<dbReference type="InterPro" id="IPR043138">
    <property type="entry name" value="GGT_lsub"/>
</dbReference>
<accession>F6FZ22</accession>
<dbReference type="Gene3D" id="1.10.246.130">
    <property type="match status" value="1"/>
</dbReference>
<dbReference type="MEROPS" id="T03.025"/>
<sequence length="553" mass="59783">MHHPGPVDLRPMSHHFVWQNPYPTVRVPLFARNVVSTSHPLAAQAGLRMLLAGGSAADAAIAAAAMLTIVEPVSCGLGSDAFAILWDGGRLHGLNASGTAPRGWSLDYFRRKYGEDAHGHPRRPTRGWDAVTVPGAVSAWAALHERFGRLPFADVLEPAAEIAERGHAIAPIVAHKWAAAIPELHDQPGYAQTFMPCGRAPEVGEKFILRDAAATLRRIGETHGRDFYEGALAERIAAHAHACGGALTAQDLREHQPEWVAPIHQRYRGYDVHELPPNGQGIAALIALGILERFDLGALPVDSADSLHLQIEAMKLAFADLYRYVADPRAMDVTPAQMLDDGYLDARARLIDMGRAGHPGFGMPRAGGTVYLSAADERGMMVSFIQSNYMGFGSGVVVPGTGISLQNRGVGFSMDARSANVVEGGKRPFHTIIPAFLTRDGAPVMSFGVMGGDMQPQGHLQTLVRMLDYRQQPQAACDAPRWKVNRDFTLDVEATLNADAVAGLRARGHRLKPVADPYMDFGSGQFIWRLSDDADRGYVAASDSRRDGHAVGY</sequence>
<dbReference type="PANTHER" id="PTHR43881">
    <property type="entry name" value="GAMMA-GLUTAMYLTRANSPEPTIDASE (AFU_ORTHOLOGUE AFUA_4G13580)"/>
    <property type="match status" value="1"/>
</dbReference>
<evidence type="ECO:0000313" key="1">
    <source>
        <dbReference type="EMBL" id="AEG68255.1"/>
    </source>
</evidence>
<evidence type="ECO:0000313" key="2">
    <source>
        <dbReference type="Proteomes" id="UP000007953"/>
    </source>
</evidence>
<dbReference type="Gene3D" id="3.60.20.40">
    <property type="match status" value="1"/>
</dbReference>
<dbReference type="SUPFAM" id="SSF56235">
    <property type="entry name" value="N-terminal nucleophile aminohydrolases (Ntn hydrolases)"/>
    <property type="match status" value="1"/>
</dbReference>
<dbReference type="AlphaFoldDB" id="F6FZ22"/>
<dbReference type="Pfam" id="PF01019">
    <property type="entry name" value="G_glu_transpept"/>
    <property type="match status" value="1"/>
</dbReference>
<dbReference type="KEGG" id="rsn:RSPO_c00954"/>
<dbReference type="Proteomes" id="UP000007953">
    <property type="component" value="Chromosome"/>
</dbReference>
<dbReference type="PATRIC" id="fig|1031711.3.peg.936"/>
<dbReference type="InterPro" id="IPR043137">
    <property type="entry name" value="GGT_ssub_C"/>
</dbReference>
<dbReference type="InterPro" id="IPR029055">
    <property type="entry name" value="Ntn_hydrolases_N"/>
</dbReference>
<dbReference type="EMBL" id="CP002819">
    <property type="protein sequence ID" value="AEG68255.1"/>
    <property type="molecule type" value="Genomic_DNA"/>
</dbReference>
<dbReference type="eggNOG" id="COG0405">
    <property type="taxonomic scope" value="Bacteria"/>
</dbReference>
<dbReference type="HOGENOM" id="CLU_014813_3_2_4"/>
<name>F6FZ22_RALS8</name>
<gene>
    <name evidence="1" type="primary">ggt1</name>
    <name evidence="1" type="ordered locus">RSPO_c00954</name>
</gene>